<organism evidence="2 3">
    <name type="scientific">Candidatus Woesebacteria bacterium GW2011_GWC2_31_9</name>
    <dbReference type="NCBI Taxonomy" id="1618586"/>
    <lineage>
        <taxon>Bacteria</taxon>
        <taxon>Candidatus Woeseibacteriota</taxon>
    </lineage>
</organism>
<evidence type="ECO:0000313" key="2">
    <source>
        <dbReference type="EMBL" id="KKP31457.1"/>
    </source>
</evidence>
<keyword evidence="1" id="KW-1133">Transmembrane helix</keyword>
<proteinExistence type="predicted"/>
<protein>
    <submittedName>
        <fullName evidence="2">Uncharacterized protein</fullName>
    </submittedName>
</protein>
<comment type="caution">
    <text evidence="2">The sequence shown here is derived from an EMBL/GenBank/DDBJ whole genome shotgun (WGS) entry which is preliminary data.</text>
</comment>
<evidence type="ECO:0000313" key="3">
    <source>
        <dbReference type="Proteomes" id="UP000034803"/>
    </source>
</evidence>
<keyword evidence="1" id="KW-0812">Transmembrane</keyword>
<dbReference type="EMBL" id="LBOI01000009">
    <property type="protein sequence ID" value="KKP31457.1"/>
    <property type="molecule type" value="Genomic_DNA"/>
</dbReference>
<accession>A0A0G0BK75</accession>
<name>A0A0G0BK75_9BACT</name>
<dbReference type="AlphaFoldDB" id="A0A0G0BK75"/>
<reference evidence="2 3" key="1">
    <citation type="journal article" date="2015" name="Nature">
        <title>rRNA introns, odd ribosomes, and small enigmatic genomes across a large radiation of phyla.</title>
        <authorList>
            <person name="Brown C.T."/>
            <person name="Hug L.A."/>
            <person name="Thomas B.C."/>
            <person name="Sharon I."/>
            <person name="Castelle C.J."/>
            <person name="Singh A."/>
            <person name="Wilkins M.J."/>
            <person name="Williams K.H."/>
            <person name="Banfield J.F."/>
        </authorList>
    </citation>
    <scope>NUCLEOTIDE SEQUENCE [LARGE SCALE GENOMIC DNA]</scope>
</reference>
<gene>
    <name evidence="2" type="ORF">UR21_C0009G0038</name>
</gene>
<keyword evidence="1" id="KW-0472">Membrane</keyword>
<dbReference type="Proteomes" id="UP000034803">
    <property type="component" value="Unassembled WGS sequence"/>
</dbReference>
<evidence type="ECO:0000256" key="1">
    <source>
        <dbReference type="SAM" id="Phobius"/>
    </source>
</evidence>
<sequence>MNKTTKTTLLIAIVGLVAILGYFFVARKTNVFSPTPKVPASISFQEIGGGCSNIFVYKINSNNTAGISVYAIKEKLNLSTMEKTFEIGKTDGLSVEILIGDKIKMLYCNDAVDPNQPKSKKLIGKTGKAIISISKIDESQSAWNRNYTTTVILKDVRFVEENGNDSDITVDELIFRKIRVGWLPG</sequence>
<feature type="transmembrane region" description="Helical" evidence="1">
    <location>
        <begin position="7"/>
        <end position="25"/>
    </location>
</feature>